<dbReference type="EMBL" id="HBGD01011683">
    <property type="protein sequence ID" value="CAD9086419.1"/>
    <property type="molecule type" value="Transcribed_RNA"/>
</dbReference>
<feature type="binding site" evidence="5">
    <location>
        <position position="374"/>
    </location>
    <ligand>
        <name>Fe cation</name>
        <dbReference type="ChEBI" id="CHEBI:24875"/>
        <note>catalytic</note>
    </ligand>
</feature>
<dbReference type="Pfam" id="PF03055">
    <property type="entry name" value="RPE65"/>
    <property type="match status" value="1"/>
</dbReference>
<keyword evidence="4 5" id="KW-0408">Iron</keyword>
<evidence type="ECO:0000313" key="6">
    <source>
        <dbReference type="EMBL" id="CAD9086419.1"/>
    </source>
</evidence>
<reference evidence="6" key="1">
    <citation type="submission" date="2021-01" db="EMBL/GenBank/DDBJ databases">
        <authorList>
            <person name="Corre E."/>
            <person name="Pelletier E."/>
            <person name="Niang G."/>
            <person name="Scheremetjew M."/>
            <person name="Finn R."/>
            <person name="Kale V."/>
            <person name="Holt S."/>
            <person name="Cochrane G."/>
            <person name="Meng A."/>
            <person name="Brown T."/>
            <person name="Cohen L."/>
        </authorList>
    </citation>
    <scope>NUCLEOTIDE SEQUENCE</scope>
    <source>
        <strain evidence="6">WS</strain>
    </source>
</reference>
<keyword evidence="2 5" id="KW-0479">Metal-binding</keyword>
<dbReference type="GO" id="GO:0010436">
    <property type="term" value="F:carotenoid dioxygenase activity"/>
    <property type="evidence" value="ECO:0007669"/>
    <property type="project" value="TreeGrafter"/>
</dbReference>
<dbReference type="GO" id="GO:0046872">
    <property type="term" value="F:metal ion binding"/>
    <property type="evidence" value="ECO:0007669"/>
    <property type="project" value="UniProtKB-KW"/>
</dbReference>
<evidence type="ECO:0000256" key="5">
    <source>
        <dbReference type="PIRSR" id="PIRSR604294-1"/>
    </source>
</evidence>
<name>A0A7S1KWN0_9EUKA</name>
<comment type="cofactor">
    <cofactor evidence="5">
        <name>Fe(2+)</name>
        <dbReference type="ChEBI" id="CHEBI:29033"/>
    </cofactor>
    <text evidence="5">Binds 1 Fe(2+) ion per subunit.</text>
</comment>
<comment type="similarity">
    <text evidence="1">Belongs to the carotenoid oxygenase family.</text>
</comment>
<dbReference type="PANTHER" id="PTHR10543:SF89">
    <property type="entry name" value="CAROTENOID 9,10(9',10')-CLEAVAGE DIOXYGENASE 1"/>
    <property type="match status" value="1"/>
</dbReference>
<proteinExistence type="inferred from homology"/>
<sequence>MLTVGTAGVPHEIALPDLGTVSTIPLNNTWKNLYYMPHTHVDPRTDELVLFAFALSSPFLRLGCLNKDGKMRYEMTVPGISKPTIFHDFALTENYIVFFLCPVQFQVSMSHKLFGGVPPTSYDCTENTMLGIMRRYPPGVKKVNAPLNEDGEGSELDELTTESIKWIAIKSCYITHIANAYEQDAETLVIYATKTPQYLDTSYGGAHSNEAALPEHKTSLCRFVVDLEFSEIREHTMLNHVEHPVCRTEFYGSKNQFVYCLEFIETTARIEDPDVPLYKSVVKIDLNNQNKKHFFFGSNRFGGEVKFVPKQKIFASDFHRNPDVLKKKQEDDGYLLCFVYDEISESTDLVVIDAQTMDEAFSLSLPNRVPYGFHTEYVSREECSRAIPKPWK</sequence>
<evidence type="ECO:0000256" key="4">
    <source>
        <dbReference type="ARBA" id="ARBA00023004"/>
    </source>
</evidence>
<dbReference type="PANTHER" id="PTHR10543">
    <property type="entry name" value="BETA-CAROTENE DIOXYGENASE"/>
    <property type="match status" value="1"/>
</dbReference>
<feature type="binding site" evidence="5">
    <location>
        <position position="87"/>
    </location>
    <ligand>
        <name>Fe cation</name>
        <dbReference type="ChEBI" id="CHEBI:24875"/>
        <note>catalytic</note>
    </ligand>
</feature>
<gene>
    <name evidence="6" type="ORF">PCOS0759_LOCUS9673</name>
</gene>
<keyword evidence="3" id="KW-0560">Oxidoreductase</keyword>
<feature type="binding site" evidence="5">
    <location>
        <position position="176"/>
    </location>
    <ligand>
        <name>Fe cation</name>
        <dbReference type="ChEBI" id="CHEBI:24875"/>
        <note>catalytic</note>
    </ligand>
</feature>
<accession>A0A7S1KWN0</accession>
<evidence type="ECO:0000256" key="2">
    <source>
        <dbReference type="ARBA" id="ARBA00022723"/>
    </source>
</evidence>
<protein>
    <submittedName>
        <fullName evidence="6">Uncharacterized protein</fullName>
    </submittedName>
</protein>
<evidence type="ECO:0000256" key="1">
    <source>
        <dbReference type="ARBA" id="ARBA00006787"/>
    </source>
</evidence>
<evidence type="ECO:0000256" key="3">
    <source>
        <dbReference type="ARBA" id="ARBA00023002"/>
    </source>
</evidence>
<dbReference type="AlphaFoldDB" id="A0A7S1KWN0"/>
<organism evidence="6">
    <name type="scientific">Percolomonas cosmopolitus</name>
    <dbReference type="NCBI Taxonomy" id="63605"/>
    <lineage>
        <taxon>Eukaryota</taxon>
        <taxon>Discoba</taxon>
        <taxon>Heterolobosea</taxon>
        <taxon>Tetramitia</taxon>
        <taxon>Eutetramitia</taxon>
        <taxon>Percolomonadidae</taxon>
        <taxon>Percolomonas</taxon>
    </lineage>
</organism>
<dbReference type="InterPro" id="IPR004294">
    <property type="entry name" value="Carotenoid_Oase"/>
</dbReference>
<dbReference type="GO" id="GO:0016121">
    <property type="term" value="P:carotene catabolic process"/>
    <property type="evidence" value="ECO:0007669"/>
    <property type="project" value="TreeGrafter"/>
</dbReference>
<feature type="binding site" evidence="5">
    <location>
        <position position="38"/>
    </location>
    <ligand>
        <name>Fe cation</name>
        <dbReference type="ChEBI" id="CHEBI:24875"/>
        <note>catalytic</note>
    </ligand>
</feature>